<dbReference type="SUPFAM" id="SSF54373">
    <property type="entry name" value="FAD-linked reductases, C-terminal domain"/>
    <property type="match status" value="1"/>
</dbReference>
<dbReference type="GO" id="GO:0043799">
    <property type="term" value="F:glycine oxidase activity"/>
    <property type="evidence" value="ECO:0007669"/>
    <property type="project" value="UniProtKB-EC"/>
</dbReference>
<proteinExistence type="predicted"/>
<evidence type="ECO:0000256" key="1">
    <source>
        <dbReference type="ARBA" id="ARBA00023002"/>
    </source>
</evidence>
<dbReference type="GO" id="GO:0005737">
    <property type="term" value="C:cytoplasm"/>
    <property type="evidence" value="ECO:0007669"/>
    <property type="project" value="TreeGrafter"/>
</dbReference>
<evidence type="ECO:0000259" key="2">
    <source>
        <dbReference type="Pfam" id="PF01266"/>
    </source>
</evidence>
<dbReference type="RefSeq" id="WP_013383184.1">
    <property type="nucleotide sequence ID" value="NC_017384.1"/>
</dbReference>
<organism evidence="3 4">
    <name type="scientific">Ketogulonicigenium vulgare (strain WSH-001)</name>
    <dbReference type="NCBI Taxonomy" id="759362"/>
    <lineage>
        <taxon>Bacteria</taxon>
        <taxon>Pseudomonadati</taxon>
        <taxon>Pseudomonadota</taxon>
        <taxon>Alphaproteobacteria</taxon>
        <taxon>Rhodobacterales</taxon>
        <taxon>Roseobacteraceae</taxon>
        <taxon>Ketogulonicigenium</taxon>
    </lineage>
</organism>
<gene>
    <name evidence="3" type="ordered locus">KVU_2544</name>
</gene>
<dbReference type="Gene3D" id="3.50.50.60">
    <property type="entry name" value="FAD/NAD(P)-binding domain"/>
    <property type="match status" value="2"/>
</dbReference>
<sequence length="341" mass="35470">MASCDVTVMGAGIFGLSCAWALVQRGAKVRVIDPFGPGAGASGGVVGALAPHVPDQWNPKKQFQLQALLMADRYWAAVTEAGGAPSSYARTGRIQPLADQAAVTLARQRGLNAVDLWQGQANWQVVPLADNRWGIGSATGLGVFDSLSARISPHRAVAALVATLRARGVAVVPDAPLQGQVIWATGYAGIKDLTAALGRSAGGGVKGQAAVLACDLRDQPQLFIETLHAIPHADGTVAIGSTSENQWDDDSKVDAQVEALIARARDLVPVLRDAPVVARWAGVRPKAKSRAPLLAAYPDRPGHFIANGGFKIGFGVAPMVGEVMADLVLEGRDTIPAGFGF</sequence>
<dbReference type="SUPFAM" id="SSF51905">
    <property type="entry name" value="FAD/NAD(P)-binding domain"/>
    <property type="match status" value="1"/>
</dbReference>
<dbReference type="PANTHER" id="PTHR13847">
    <property type="entry name" value="SARCOSINE DEHYDROGENASE-RELATED"/>
    <property type="match status" value="1"/>
</dbReference>
<dbReference type="OrthoDB" id="7818064at2"/>
<keyword evidence="4" id="KW-1185">Reference proteome</keyword>
<dbReference type="EC" id="1.4.3.19" evidence="3"/>
<evidence type="ECO:0000313" key="4">
    <source>
        <dbReference type="Proteomes" id="UP000000692"/>
    </source>
</evidence>
<dbReference type="PATRIC" id="fig|759362.5.peg.2656"/>
<accession>F9Y896</accession>
<dbReference type="AlphaFoldDB" id="F9Y896"/>
<dbReference type="HOGENOM" id="CLU_007884_4_5_5"/>
<feature type="domain" description="FAD dependent oxidoreductase" evidence="2">
    <location>
        <begin position="5"/>
        <end position="327"/>
    </location>
</feature>
<dbReference type="Pfam" id="PF01266">
    <property type="entry name" value="DAO"/>
    <property type="match status" value="1"/>
</dbReference>
<dbReference type="Gene3D" id="3.30.9.10">
    <property type="entry name" value="D-Amino Acid Oxidase, subunit A, domain 2"/>
    <property type="match status" value="2"/>
</dbReference>
<name>F9Y896_KETVW</name>
<protein>
    <submittedName>
        <fullName evidence="3">Oxidoreductase, FAD-binding protein</fullName>
        <ecNumber evidence="3">1.4.3.19</ecNumber>
    </submittedName>
</protein>
<reference evidence="3 4" key="1">
    <citation type="journal article" date="2011" name="J. Bacteriol.">
        <title>Complete genome sequence of the industrial strain Ketogulonicigenium vulgare WSH-001.</title>
        <authorList>
            <person name="Liu L."/>
            <person name="Li Y."/>
            <person name="Zhang J."/>
            <person name="Zhou Z."/>
            <person name="Liu J."/>
            <person name="Li X."/>
            <person name="Zhou J."/>
            <person name="Du G."/>
            <person name="Wang L."/>
            <person name="Chen J."/>
        </authorList>
    </citation>
    <scope>NUCLEOTIDE SEQUENCE [LARGE SCALE GENOMIC DNA]</scope>
    <source>
        <strain evidence="3 4">WSH-001</strain>
    </source>
</reference>
<keyword evidence="1 3" id="KW-0560">Oxidoreductase</keyword>
<dbReference type="eggNOG" id="COG0665">
    <property type="taxonomic scope" value="Bacteria"/>
</dbReference>
<dbReference type="EMBL" id="CP002018">
    <property type="protein sequence ID" value="AEM42382.1"/>
    <property type="molecule type" value="Genomic_DNA"/>
</dbReference>
<dbReference type="InterPro" id="IPR006076">
    <property type="entry name" value="FAD-dep_OxRdtase"/>
</dbReference>
<dbReference type="PANTHER" id="PTHR13847:SF289">
    <property type="entry name" value="GLYCINE OXIDASE"/>
    <property type="match status" value="1"/>
</dbReference>
<dbReference type="Proteomes" id="UP000000692">
    <property type="component" value="Chromosome"/>
</dbReference>
<evidence type="ECO:0000313" key="3">
    <source>
        <dbReference type="EMBL" id="AEM42382.1"/>
    </source>
</evidence>
<dbReference type="InterPro" id="IPR036188">
    <property type="entry name" value="FAD/NAD-bd_sf"/>
</dbReference>
<dbReference type="KEGG" id="kvl:KVU_2544"/>